<dbReference type="PROSITE" id="PS00189">
    <property type="entry name" value="LIPOYL"/>
    <property type="match status" value="1"/>
</dbReference>
<dbReference type="Pfam" id="PF00198">
    <property type="entry name" value="2-oxoacid_dh"/>
    <property type="match status" value="1"/>
</dbReference>
<feature type="compositionally biased region" description="Low complexity" evidence="8">
    <location>
        <begin position="173"/>
        <end position="185"/>
    </location>
</feature>
<keyword evidence="12" id="KW-1185">Reference proteome</keyword>
<keyword evidence="4 7" id="KW-0808">Transferase</keyword>
<gene>
    <name evidence="11" type="ORF">DD235_13640</name>
</gene>
<keyword evidence="5 7" id="KW-0450">Lipoyl</keyword>
<dbReference type="FunFam" id="3.30.559.10:FF:000007">
    <property type="entry name" value="Dihydrolipoamide acetyltransferase component of pyruvate dehydrogenase complex"/>
    <property type="match status" value="1"/>
</dbReference>
<evidence type="ECO:0000256" key="7">
    <source>
        <dbReference type="RuleBase" id="RU003423"/>
    </source>
</evidence>
<dbReference type="RefSeq" id="WP_109062653.1">
    <property type="nucleotide sequence ID" value="NZ_QETA01000006.1"/>
</dbReference>
<evidence type="ECO:0000313" key="11">
    <source>
        <dbReference type="EMBL" id="PWF21837.1"/>
    </source>
</evidence>
<dbReference type="GO" id="GO:0005737">
    <property type="term" value="C:cytoplasm"/>
    <property type="evidence" value="ECO:0007669"/>
    <property type="project" value="TreeGrafter"/>
</dbReference>
<comment type="cofactor">
    <cofactor evidence="1 7">
        <name>(R)-lipoate</name>
        <dbReference type="ChEBI" id="CHEBI:83088"/>
    </cofactor>
</comment>
<dbReference type="EMBL" id="QETA01000006">
    <property type="protein sequence ID" value="PWF21837.1"/>
    <property type="molecule type" value="Genomic_DNA"/>
</dbReference>
<evidence type="ECO:0000256" key="5">
    <source>
        <dbReference type="ARBA" id="ARBA00022823"/>
    </source>
</evidence>
<evidence type="ECO:0000256" key="2">
    <source>
        <dbReference type="ARBA" id="ARBA00007317"/>
    </source>
</evidence>
<comment type="similarity">
    <text evidence="2 7">Belongs to the 2-oxoacid dehydrogenase family.</text>
</comment>
<evidence type="ECO:0000256" key="6">
    <source>
        <dbReference type="ARBA" id="ARBA00023315"/>
    </source>
</evidence>
<evidence type="ECO:0000259" key="10">
    <source>
        <dbReference type="PROSITE" id="PS51826"/>
    </source>
</evidence>
<dbReference type="InterPro" id="IPR011053">
    <property type="entry name" value="Single_hybrid_motif"/>
</dbReference>
<name>A0A2V1JZ90_9BURK</name>
<feature type="domain" description="Peripheral subunit-binding (PSBD)" evidence="10">
    <location>
        <begin position="130"/>
        <end position="167"/>
    </location>
</feature>
<protein>
    <recommendedName>
        <fullName evidence="7">Dihydrolipoamide acetyltransferase component of pyruvate dehydrogenase complex</fullName>
        <ecNumber evidence="7">2.3.1.-</ecNumber>
    </recommendedName>
</protein>
<dbReference type="InterPro" id="IPR004167">
    <property type="entry name" value="PSBD"/>
</dbReference>
<feature type="region of interest" description="Disordered" evidence="8">
    <location>
        <begin position="168"/>
        <end position="202"/>
    </location>
</feature>
<dbReference type="InterPro" id="IPR000089">
    <property type="entry name" value="Biotin_lipoyl"/>
</dbReference>
<dbReference type="PROSITE" id="PS51826">
    <property type="entry name" value="PSBD"/>
    <property type="match status" value="1"/>
</dbReference>
<dbReference type="EC" id="2.3.1.-" evidence="7"/>
<dbReference type="Proteomes" id="UP000245212">
    <property type="component" value="Unassembled WGS sequence"/>
</dbReference>
<dbReference type="SUPFAM" id="SSF52777">
    <property type="entry name" value="CoA-dependent acyltransferases"/>
    <property type="match status" value="1"/>
</dbReference>
<keyword evidence="6 7" id="KW-0012">Acyltransferase</keyword>
<dbReference type="SUPFAM" id="SSF47005">
    <property type="entry name" value="Peripheral subunit-binding domain of 2-oxo acid dehydrogenase complex"/>
    <property type="match status" value="1"/>
</dbReference>
<comment type="caution">
    <text evidence="11">The sequence shown here is derived from an EMBL/GenBank/DDBJ whole genome shotgun (WGS) entry which is preliminary data.</text>
</comment>
<dbReference type="InterPro" id="IPR001078">
    <property type="entry name" value="2-oxoacid_DH_actylTfrase"/>
</dbReference>
<evidence type="ECO:0000256" key="1">
    <source>
        <dbReference type="ARBA" id="ARBA00001938"/>
    </source>
</evidence>
<dbReference type="GO" id="GO:0031405">
    <property type="term" value="F:lipoic acid binding"/>
    <property type="evidence" value="ECO:0007669"/>
    <property type="project" value="TreeGrafter"/>
</dbReference>
<dbReference type="InterPro" id="IPR036625">
    <property type="entry name" value="E3-bd_dom_sf"/>
</dbReference>
<dbReference type="CDD" id="cd06849">
    <property type="entry name" value="lipoyl_domain"/>
    <property type="match status" value="1"/>
</dbReference>
<dbReference type="InterPro" id="IPR003016">
    <property type="entry name" value="2-oxoA_DH_lipoyl-BS"/>
</dbReference>
<evidence type="ECO:0000256" key="3">
    <source>
        <dbReference type="ARBA" id="ARBA00011484"/>
    </source>
</evidence>
<sequence length="435" mass="46769">MPIHTIKMPDIGEGIAEVELVGWHVREGDQVSEDQPLAEVMTDKAAVEIPSPVNGRVQTLCGTLGEMIAVGAPLIHIELADDSAPPTQPVAVPTNQQDPTSPQATCPSPITSVEPEPAAACRQATHPRPLASPSIRRRAREHDIDLHALQGSGPSGRIVHSDIDTALARTHPPHGTAGHPAHATPANPPPVTAATSPTVRTGTQQIQVIGLRRRIAEKMQASMQRIPHFSYVEEVDVTDLEALRQALNIEYSATHGRLTLLPFLIQALARATEAFPQINACYDDEAGIITRHAALHLGIATQTPGGLVVPVLRHAESRDLWGNAAEITRLSHAAREARLPREVLSGSTLTLTSLGALGGIASTPIINHPEVAIVGVNRQVERPVVRHGRIEVRRMMNLSSSFDHRVVDGMDAARFIQELRRLLETPALLFLPAPG</sequence>
<dbReference type="AlphaFoldDB" id="A0A2V1JZ90"/>
<accession>A0A2V1JZ90</accession>
<dbReference type="PANTHER" id="PTHR43178:SF5">
    <property type="entry name" value="LIPOAMIDE ACYLTRANSFERASE COMPONENT OF BRANCHED-CHAIN ALPHA-KETO ACID DEHYDROGENASE COMPLEX, MITOCHONDRIAL"/>
    <property type="match status" value="1"/>
</dbReference>
<dbReference type="Pfam" id="PF02817">
    <property type="entry name" value="E3_binding"/>
    <property type="match status" value="1"/>
</dbReference>
<dbReference type="InterPro" id="IPR023213">
    <property type="entry name" value="CAT-like_dom_sf"/>
</dbReference>
<feature type="domain" description="Lipoyl-binding" evidence="9">
    <location>
        <begin position="3"/>
        <end position="78"/>
    </location>
</feature>
<dbReference type="Gene3D" id="4.10.320.10">
    <property type="entry name" value="E3-binding domain"/>
    <property type="match status" value="1"/>
</dbReference>
<dbReference type="PANTHER" id="PTHR43178">
    <property type="entry name" value="DIHYDROLIPOAMIDE ACETYLTRANSFERASE COMPONENT OF PYRUVATE DEHYDROGENASE COMPLEX"/>
    <property type="match status" value="1"/>
</dbReference>
<dbReference type="Gene3D" id="3.30.559.10">
    <property type="entry name" value="Chloramphenicol acetyltransferase-like domain"/>
    <property type="match status" value="1"/>
</dbReference>
<feature type="compositionally biased region" description="Polar residues" evidence="8">
    <location>
        <begin position="93"/>
        <end position="111"/>
    </location>
</feature>
<reference evidence="12" key="1">
    <citation type="submission" date="2018-05" db="EMBL/GenBank/DDBJ databases">
        <authorList>
            <person name="Li Y."/>
        </authorList>
    </citation>
    <scope>NUCLEOTIDE SEQUENCE [LARGE SCALE GENOMIC DNA]</scope>
    <source>
        <strain evidence="12">3d-2-2</strain>
    </source>
</reference>
<evidence type="ECO:0000256" key="4">
    <source>
        <dbReference type="ARBA" id="ARBA00022679"/>
    </source>
</evidence>
<evidence type="ECO:0000313" key="12">
    <source>
        <dbReference type="Proteomes" id="UP000245212"/>
    </source>
</evidence>
<dbReference type="GO" id="GO:0016407">
    <property type="term" value="F:acetyltransferase activity"/>
    <property type="evidence" value="ECO:0007669"/>
    <property type="project" value="TreeGrafter"/>
</dbReference>
<organism evidence="11 12">
    <name type="scientific">Corticimicrobacter populi</name>
    <dbReference type="NCBI Taxonomy" id="2175229"/>
    <lineage>
        <taxon>Bacteria</taxon>
        <taxon>Pseudomonadati</taxon>
        <taxon>Pseudomonadota</taxon>
        <taxon>Betaproteobacteria</taxon>
        <taxon>Burkholderiales</taxon>
        <taxon>Alcaligenaceae</taxon>
        <taxon>Corticimicrobacter</taxon>
    </lineage>
</organism>
<evidence type="ECO:0000259" key="9">
    <source>
        <dbReference type="PROSITE" id="PS50968"/>
    </source>
</evidence>
<dbReference type="Pfam" id="PF00364">
    <property type="entry name" value="Biotin_lipoyl"/>
    <property type="match status" value="1"/>
</dbReference>
<feature type="region of interest" description="Disordered" evidence="8">
    <location>
        <begin position="85"/>
        <end position="129"/>
    </location>
</feature>
<dbReference type="InterPro" id="IPR050743">
    <property type="entry name" value="2-oxoacid_DH_E2_comp"/>
</dbReference>
<evidence type="ECO:0000256" key="8">
    <source>
        <dbReference type="SAM" id="MobiDB-lite"/>
    </source>
</evidence>
<comment type="subunit">
    <text evidence="3">Forms a 24-polypeptide structural core with octahedral symmetry.</text>
</comment>
<dbReference type="Gene3D" id="2.40.50.100">
    <property type="match status" value="1"/>
</dbReference>
<dbReference type="PROSITE" id="PS50968">
    <property type="entry name" value="BIOTINYL_LIPOYL"/>
    <property type="match status" value="1"/>
</dbReference>
<proteinExistence type="inferred from homology"/>
<dbReference type="SUPFAM" id="SSF51230">
    <property type="entry name" value="Single hybrid motif"/>
    <property type="match status" value="1"/>
</dbReference>